<gene>
    <name evidence="1" type="ORF">SAMN06265218_10984</name>
</gene>
<evidence type="ECO:0000313" key="2">
    <source>
        <dbReference type="Proteomes" id="UP000317593"/>
    </source>
</evidence>
<reference evidence="1 2" key="1">
    <citation type="submission" date="2017-05" db="EMBL/GenBank/DDBJ databases">
        <authorList>
            <person name="Varghese N."/>
            <person name="Submissions S."/>
        </authorList>
    </citation>
    <scope>NUCLEOTIDE SEQUENCE [LARGE SCALE GENOMIC DNA]</scope>
    <source>
        <strain evidence="1 2">DSM 21194</strain>
    </source>
</reference>
<accession>A0A521DAA7</accession>
<keyword evidence="2" id="KW-1185">Reference proteome</keyword>
<protein>
    <submittedName>
        <fullName evidence="1">Uncharacterized protein</fullName>
    </submittedName>
</protein>
<organism evidence="1 2">
    <name type="scientific">Fodinibius sediminis</name>
    <dbReference type="NCBI Taxonomy" id="1214077"/>
    <lineage>
        <taxon>Bacteria</taxon>
        <taxon>Pseudomonadati</taxon>
        <taxon>Balneolota</taxon>
        <taxon>Balneolia</taxon>
        <taxon>Balneolales</taxon>
        <taxon>Balneolaceae</taxon>
        <taxon>Fodinibius</taxon>
    </lineage>
</organism>
<evidence type="ECO:0000313" key="1">
    <source>
        <dbReference type="EMBL" id="SMO68656.1"/>
    </source>
</evidence>
<name>A0A521DAA7_9BACT</name>
<dbReference type="EMBL" id="FXTH01000009">
    <property type="protein sequence ID" value="SMO68656.1"/>
    <property type="molecule type" value="Genomic_DNA"/>
</dbReference>
<sequence length="72" mass="8267">MVGSLTGHTIFFGDWARPVNIYQAEQYCFSFEHNPLLLELEINLSSFCCGLRIKKWKEFIATTASSNSVYRS</sequence>
<dbReference type="AlphaFoldDB" id="A0A521DAA7"/>
<dbReference type="Proteomes" id="UP000317593">
    <property type="component" value="Unassembled WGS sequence"/>
</dbReference>
<proteinExistence type="predicted"/>